<accession>A0A448WMG7</accession>
<protein>
    <submittedName>
        <fullName evidence="1">Uncharacterized protein</fullName>
    </submittedName>
</protein>
<reference evidence="1" key="1">
    <citation type="submission" date="2018-11" db="EMBL/GenBank/DDBJ databases">
        <authorList>
            <consortium name="Pathogen Informatics"/>
        </authorList>
    </citation>
    <scope>NUCLEOTIDE SEQUENCE</scope>
</reference>
<dbReference type="EMBL" id="CAAALY010024283">
    <property type="protein sequence ID" value="VEL15346.1"/>
    <property type="molecule type" value="Genomic_DNA"/>
</dbReference>
<gene>
    <name evidence="1" type="ORF">PXEA_LOCUS8786</name>
</gene>
<sequence length="149" mass="17115">MNKSLSSSSPVRSAEYQQQQVMNVRQSASIIARQKAVYETALRQAARGWEARRLWLAGIVGKKRKPDYYKSIKISMSTSDWTMRSRALIGRREIKSRPNRGSVAEWLAYQASILHCRDSNPAEGVDKTETRSKLQFTLDENNFWESKAM</sequence>
<organism evidence="1 2">
    <name type="scientific">Protopolystoma xenopodis</name>
    <dbReference type="NCBI Taxonomy" id="117903"/>
    <lineage>
        <taxon>Eukaryota</taxon>
        <taxon>Metazoa</taxon>
        <taxon>Spiralia</taxon>
        <taxon>Lophotrochozoa</taxon>
        <taxon>Platyhelminthes</taxon>
        <taxon>Monogenea</taxon>
        <taxon>Polyopisthocotylea</taxon>
        <taxon>Polystomatidea</taxon>
        <taxon>Polystomatidae</taxon>
        <taxon>Protopolystoma</taxon>
    </lineage>
</organism>
<dbReference type="AlphaFoldDB" id="A0A448WMG7"/>
<comment type="caution">
    <text evidence="1">The sequence shown here is derived from an EMBL/GenBank/DDBJ whole genome shotgun (WGS) entry which is preliminary data.</text>
</comment>
<proteinExistence type="predicted"/>
<dbReference type="OrthoDB" id="6288432at2759"/>
<evidence type="ECO:0000313" key="1">
    <source>
        <dbReference type="EMBL" id="VEL15346.1"/>
    </source>
</evidence>
<name>A0A448WMG7_9PLAT</name>
<dbReference type="Proteomes" id="UP000784294">
    <property type="component" value="Unassembled WGS sequence"/>
</dbReference>
<evidence type="ECO:0000313" key="2">
    <source>
        <dbReference type="Proteomes" id="UP000784294"/>
    </source>
</evidence>
<keyword evidence="2" id="KW-1185">Reference proteome</keyword>